<name>A0A1Y2A8Z9_9PLEO</name>
<proteinExistence type="predicted"/>
<comment type="caution">
    <text evidence="2">The sequence shown here is derived from an EMBL/GenBank/DDBJ whole genome shotgun (WGS) entry which is preliminary data.</text>
</comment>
<sequence>MHTFNTVHTLRLVCRGFKEFKVVQVYFAGAEMQWKIYNLKYERFDSYPEGEGPELDEEREVYWIMTDEAEMKIKNWREAKMTLYYGSSVTYLGYTACYTCVPHLSALAPGYIYLAAQRQPLIATQNLPSHALLPHKKISSRHQALQHFSLKQRHQPYHLNAPLPQWTPSPPEILDHILSYATSPPPGKKWGSTATRRIVSAIRLVCRAFKVSRVVQVSYGKVKYAMGVKRNLFYLRYVVLLESELGMEDDIYDYPETYRSEESESESEGDDYGEENGEDFGEDNDEDDGDDDAN</sequence>
<accession>A0A1Y2A8Z9</accession>
<organism evidence="2 3">
    <name type="scientific">Clohesyomyces aquaticus</name>
    <dbReference type="NCBI Taxonomy" id="1231657"/>
    <lineage>
        <taxon>Eukaryota</taxon>
        <taxon>Fungi</taxon>
        <taxon>Dikarya</taxon>
        <taxon>Ascomycota</taxon>
        <taxon>Pezizomycotina</taxon>
        <taxon>Dothideomycetes</taxon>
        <taxon>Pleosporomycetidae</taxon>
        <taxon>Pleosporales</taxon>
        <taxon>Lindgomycetaceae</taxon>
        <taxon>Clohesyomyces</taxon>
    </lineage>
</organism>
<feature type="compositionally biased region" description="Acidic residues" evidence="1">
    <location>
        <begin position="263"/>
        <end position="294"/>
    </location>
</feature>
<keyword evidence="3" id="KW-1185">Reference proteome</keyword>
<reference evidence="2 3" key="1">
    <citation type="submission" date="2016-07" db="EMBL/GenBank/DDBJ databases">
        <title>Pervasive Adenine N6-methylation of Active Genes in Fungi.</title>
        <authorList>
            <consortium name="DOE Joint Genome Institute"/>
            <person name="Mondo S.J."/>
            <person name="Dannebaum R.O."/>
            <person name="Kuo R.C."/>
            <person name="Labutti K."/>
            <person name="Haridas S."/>
            <person name="Kuo A."/>
            <person name="Salamov A."/>
            <person name="Ahrendt S.R."/>
            <person name="Lipzen A."/>
            <person name="Sullivan W."/>
            <person name="Andreopoulos W.B."/>
            <person name="Clum A."/>
            <person name="Lindquist E."/>
            <person name="Daum C."/>
            <person name="Ramamoorthy G.K."/>
            <person name="Gryganskyi A."/>
            <person name="Culley D."/>
            <person name="Magnuson J.K."/>
            <person name="James T.Y."/>
            <person name="O'Malley M.A."/>
            <person name="Stajich J.E."/>
            <person name="Spatafora J.W."/>
            <person name="Visel A."/>
            <person name="Grigoriev I.V."/>
        </authorList>
    </citation>
    <scope>NUCLEOTIDE SEQUENCE [LARGE SCALE GENOMIC DNA]</scope>
    <source>
        <strain evidence="2 3">CBS 115471</strain>
    </source>
</reference>
<dbReference type="Proteomes" id="UP000193144">
    <property type="component" value="Unassembled WGS sequence"/>
</dbReference>
<evidence type="ECO:0000256" key="1">
    <source>
        <dbReference type="SAM" id="MobiDB-lite"/>
    </source>
</evidence>
<feature type="region of interest" description="Disordered" evidence="1">
    <location>
        <begin position="252"/>
        <end position="294"/>
    </location>
</feature>
<protein>
    <submittedName>
        <fullName evidence="2">Uncharacterized protein</fullName>
    </submittedName>
</protein>
<gene>
    <name evidence="2" type="ORF">BCR34DRAFT_596107</name>
</gene>
<evidence type="ECO:0000313" key="2">
    <source>
        <dbReference type="EMBL" id="ORY18515.1"/>
    </source>
</evidence>
<dbReference type="EMBL" id="MCFA01000006">
    <property type="protein sequence ID" value="ORY18515.1"/>
    <property type="molecule type" value="Genomic_DNA"/>
</dbReference>
<dbReference type="AlphaFoldDB" id="A0A1Y2A8Z9"/>
<evidence type="ECO:0000313" key="3">
    <source>
        <dbReference type="Proteomes" id="UP000193144"/>
    </source>
</evidence>